<keyword evidence="4 6" id="KW-1133">Transmembrane helix</keyword>
<feature type="transmembrane region" description="Helical" evidence="6">
    <location>
        <begin position="158"/>
        <end position="181"/>
    </location>
</feature>
<comment type="caution">
    <text evidence="7">The sequence shown here is derived from an EMBL/GenBank/DDBJ whole genome shotgun (WGS) entry which is preliminary data.</text>
</comment>
<organism evidence="7 8">
    <name type="scientific">Marinobacter aromaticivorans</name>
    <dbReference type="NCBI Taxonomy" id="1494078"/>
    <lineage>
        <taxon>Bacteria</taxon>
        <taxon>Pseudomonadati</taxon>
        <taxon>Pseudomonadota</taxon>
        <taxon>Gammaproteobacteria</taxon>
        <taxon>Pseudomonadales</taxon>
        <taxon>Marinobacteraceae</taxon>
        <taxon>Marinobacter</taxon>
    </lineage>
</organism>
<evidence type="ECO:0000313" key="7">
    <source>
        <dbReference type="EMBL" id="MFC7296518.1"/>
    </source>
</evidence>
<name>A0ABW2J026_9GAMM</name>
<dbReference type="Gene3D" id="1.20.1740.10">
    <property type="entry name" value="Amino acid/polyamine transporter I"/>
    <property type="match status" value="1"/>
</dbReference>
<evidence type="ECO:0000256" key="2">
    <source>
        <dbReference type="ARBA" id="ARBA00022475"/>
    </source>
</evidence>
<evidence type="ECO:0000256" key="3">
    <source>
        <dbReference type="ARBA" id="ARBA00022692"/>
    </source>
</evidence>
<feature type="transmembrane region" description="Helical" evidence="6">
    <location>
        <begin position="196"/>
        <end position="214"/>
    </location>
</feature>
<feature type="transmembrane region" description="Helical" evidence="6">
    <location>
        <begin position="354"/>
        <end position="373"/>
    </location>
</feature>
<feature type="transmembrane region" description="Helical" evidence="6">
    <location>
        <begin position="92"/>
        <end position="112"/>
    </location>
</feature>
<keyword evidence="5 6" id="KW-0472">Membrane</keyword>
<dbReference type="InterPro" id="IPR050367">
    <property type="entry name" value="APC_superfamily"/>
</dbReference>
<feature type="transmembrane region" description="Helical" evidence="6">
    <location>
        <begin position="234"/>
        <end position="253"/>
    </location>
</feature>
<dbReference type="Pfam" id="PF13520">
    <property type="entry name" value="AA_permease_2"/>
    <property type="match status" value="1"/>
</dbReference>
<gene>
    <name evidence="7" type="ORF">ACFQQA_17500</name>
</gene>
<keyword evidence="3 6" id="KW-0812">Transmembrane</keyword>
<sequence>MSREQDRTTRYKEGSLTLSGTVMLGTGVMIGAGIFALTGQMAQMTGALFPLAFLAAAVVVSFSAYSYIKISNAYPSAGGIGMYLHKAYGDRLATAFNALLMYFSMVIAQSFLARTFGSYTMQLFGGDESGRMVSILGVSLILAAFLINLLGNRWIQGVASFIGILKIGGILVFGLVGVWLADSLAVDFSRSGETGAIGNFLGATALGILAFKGFTTITNSGSEVKDPHRNVGRAIVISIAACVVLYTLVGFAVSSNLSLAEIIETQDYSLAAAARPALGDYGLWFTVVLAMMATAGGILASIFAVSRMLAMLTEMKLVPHSHFGMPGSIQKHTLVYTVVLGLVLTAFFDLSRIAALGIVFYLVMDIAIHWSVLRYLYQDVKARRWVPAVAIILDLMVLGGFVWVKLTTDPFVIGVAVATMIVIAVAEQLFLKSSARKQAVTSDEAHEHHH</sequence>
<dbReference type="PANTHER" id="PTHR42770:SF11">
    <property type="entry name" value="INNER MEMBRANE TRANSPORT PROTEIN YBAT"/>
    <property type="match status" value="1"/>
</dbReference>
<dbReference type="RefSeq" id="WP_100689956.1">
    <property type="nucleotide sequence ID" value="NZ_JBHTBD010000012.1"/>
</dbReference>
<dbReference type="PANTHER" id="PTHR42770">
    <property type="entry name" value="AMINO ACID TRANSPORTER-RELATED"/>
    <property type="match status" value="1"/>
</dbReference>
<keyword evidence="2" id="KW-1003">Cell membrane</keyword>
<feature type="transmembrane region" description="Helical" evidence="6">
    <location>
        <begin position="385"/>
        <end position="404"/>
    </location>
</feature>
<evidence type="ECO:0000313" key="8">
    <source>
        <dbReference type="Proteomes" id="UP001596506"/>
    </source>
</evidence>
<evidence type="ECO:0000256" key="1">
    <source>
        <dbReference type="ARBA" id="ARBA00004651"/>
    </source>
</evidence>
<keyword evidence="8" id="KW-1185">Reference proteome</keyword>
<feature type="transmembrane region" description="Helical" evidence="6">
    <location>
        <begin position="331"/>
        <end position="348"/>
    </location>
</feature>
<proteinExistence type="predicted"/>
<feature type="transmembrane region" description="Helical" evidence="6">
    <location>
        <begin position="410"/>
        <end position="431"/>
    </location>
</feature>
<accession>A0ABW2J026</accession>
<dbReference type="PIRSF" id="PIRSF006060">
    <property type="entry name" value="AA_transporter"/>
    <property type="match status" value="1"/>
</dbReference>
<feature type="transmembrane region" description="Helical" evidence="6">
    <location>
        <begin position="48"/>
        <end position="68"/>
    </location>
</feature>
<comment type="subcellular location">
    <subcellularLocation>
        <location evidence="1">Cell membrane</location>
        <topology evidence="1">Multi-pass membrane protein</topology>
    </subcellularLocation>
</comment>
<dbReference type="Proteomes" id="UP001596506">
    <property type="component" value="Unassembled WGS sequence"/>
</dbReference>
<feature type="transmembrane region" description="Helical" evidence="6">
    <location>
        <begin position="283"/>
        <end position="310"/>
    </location>
</feature>
<protein>
    <submittedName>
        <fullName evidence="7">APC family permease</fullName>
    </submittedName>
</protein>
<dbReference type="EMBL" id="JBHTBD010000012">
    <property type="protein sequence ID" value="MFC7296518.1"/>
    <property type="molecule type" value="Genomic_DNA"/>
</dbReference>
<evidence type="ECO:0000256" key="4">
    <source>
        <dbReference type="ARBA" id="ARBA00022989"/>
    </source>
</evidence>
<feature type="transmembrane region" description="Helical" evidence="6">
    <location>
        <begin position="132"/>
        <end position="151"/>
    </location>
</feature>
<reference evidence="8" key="1">
    <citation type="journal article" date="2019" name="Int. J. Syst. Evol. Microbiol.">
        <title>The Global Catalogue of Microorganisms (GCM) 10K type strain sequencing project: providing services to taxonomists for standard genome sequencing and annotation.</title>
        <authorList>
            <consortium name="The Broad Institute Genomics Platform"/>
            <consortium name="The Broad Institute Genome Sequencing Center for Infectious Disease"/>
            <person name="Wu L."/>
            <person name="Ma J."/>
        </authorList>
    </citation>
    <scope>NUCLEOTIDE SEQUENCE [LARGE SCALE GENOMIC DNA]</scope>
    <source>
        <strain evidence="8">CCUG 60559</strain>
    </source>
</reference>
<dbReference type="InterPro" id="IPR002293">
    <property type="entry name" value="AA/rel_permease1"/>
</dbReference>
<evidence type="ECO:0000256" key="6">
    <source>
        <dbReference type="SAM" id="Phobius"/>
    </source>
</evidence>
<evidence type="ECO:0000256" key="5">
    <source>
        <dbReference type="ARBA" id="ARBA00023136"/>
    </source>
</evidence>
<feature type="transmembrane region" description="Helical" evidence="6">
    <location>
        <begin position="21"/>
        <end position="42"/>
    </location>
</feature>